<accession>A0A6N2YJN9</accession>
<sequence>MQPAYYHNYEEECKRRSSQLNSDDEFDASQYVQPYEEDLYRFIFSLFL</sequence>
<reference evidence="1" key="1">
    <citation type="submission" date="2019-11" db="EMBL/GenBank/DDBJ databases">
        <authorList>
            <person name="Feng L."/>
        </authorList>
    </citation>
    <scope>NUCLEOTIDE SEQUENCE</scope>
    <source>
        <strain evidence="1">ElimosumLFYP34</strain>
    </source>
</reference>
<evidence type="ECO:0000313" key="1">
    <source>
        <dbReference type="EMBL" id="VYT67061.1"/>
    </source>
</evidence>
<name>A0A6N2YJN9_EUBLI</name>
<gene>
    <name evidence="1" type="ORF">ELLFYP34_01635</name>
</gene>
<protein>
    <submittedName>
        <fullName evidence="1">Uncharacterized protein</fullName>
    </submittedName>
</protein>
<dbReference type="AlphaFoldDB" id="A0A6N2YJN9"/>
<proteinExistence type="predicted"/>
<organism evidence="1">
    <name type="scientific">Eubacterium limosum</name>
    <dbReference type="NCBI Taxonomy" id="1736"/>
    <lineage>
        <taxon>Bacteria</taxon>
        <taxon>Bacillati</taxon>
        <taxon>Bacillota</taxon>
        <taxon>Clostridia</taxon>
        <taxon>Eubacteriales</taxon>
        <taxon>Eubacteriaceae</taxon>
        <taxon>Eubacterium</taxon>
    </lineage>
</organism>
<dbReference type="EMBL" id="CACRTR010000003">
    <property type="protein sequence ID" value="VYT67061.1"/>
    <property type="molecule type" value="Genomic_DNA"/>
</dbReference>